<organism evidence="4">
    <name type="scientific">Capitella teleta</name>
    <name type="common">Polychaete worm</name>
    <dbReference type="NCBI Taxonomy" id="283909"/>
    <lineage>
        <taxon>Eukaryota</taxon>
        <taxon>Metazoa</taxon>
        <taxon>Spiralia</taxon>
        <taxon>Lophotrochozoa</taxon>
        <taxon>Annelida</taxon>
        <taxon>Polychaeta</taxon>
        <taxon>Sedentaria</taxon>
        <taxon>Scolecida</taxon>
        <taxon>Capitellidae</taxon>
        <taxon>Capitella</taxon>
    </lineage>
</organism>
<feature type="compositionally biased region" description="Polar residues" evidence="2">
    <location>
        <begin position="39"/>
        <end position="49"/>
    </location>
</feature>
<name>R7TRC0_CAPTE</name>
<feature type="region of interest" description="Disordered" evidence="2">
    <location>
        <begin position="26"/>
        <end position="66"/>
    </location>
</feature>
<evidence type="ECO:0000256" key="2">
    <source>
        <dbReference type="SAM" id="MobiDB-lite"/>
    </source>
</evidence>
<proteinExistence type="predicted"/>
<accession>R7TRC0</accession>
<reference evidence="5" key="3">
    <citation type="submission" date="2015-06" db="UniProtKB">
        <authorList>
            <consortium name="EnsemblMetazoa"/>
        </authorList>
    </citation>
    <scope>IDENTIFICATION</scope>
</reference>
<gene>
    <name evidence="4" type="ORF">CAPTEDRAFT_211270</name>
</gene>
<protein>
    <recommendedName>
        <fullName evidence="3">RAMA domain-containing protein</fullName>
    </recommendedName>
</protein>
<dbReference type="EnsemblMetazoa" id="CapteT211270">
    <property type="protein sequence ID" value="CapteP211270"/>
    <property type="gene ID" value="CapteG211270"/>
</dbReference>
<evidence type="ECO:0000256" key="1">
    <source>
        <dbReference type="SAM" id="Coils"/>
    </source>
</evidence>
<feature type="region of interest" description="Disordered" evidence="2">
    <location>
        <begin position="247"/>
        <end position="267"/>
    </location>
</feature>
<evidence type="ECO:0000313" key="5">
    <source>
        <dbReference type="EnsemblMetazoa" id="CapteP211270"/>
    </source>
</evidence>
<feature type="domain" description="RAMA" evidence="3">
    <location>
        <begin position="408"/>
        <end position="503"/>
    </location>
</feature>
<evidence type="ECO:0000259" key="3">
    <source>
        <dbReference type="Pfam" id="PF18755"/>
    </source>
</evidence>
<dbReference type="AlphaFoldDB" id="R7TRC0"/>
<dbReference type="Pfam" id="PF18755">
    <property type="entry name" value="RAMA"/>
    <property type="match status" value="1"/>
</dbReference>
<reference evidence="4 6" key="2">
    <citation type="journal article" date="2013" name="Nature">
        <title>Insights into bilaterian evolution from three spiralian genomes.</title>
        <authorList>
            <person name="Simakov O."/>
            <person name="Marletaz F."/>
            <person name="Cho S.J."/>
            <person name="Edsinger-Gonzales E."/>
            <person name="Havlak P."/>
            <person name="Hellsten U."/>
            <person name="Kuo D.H."/>
            <person name="Larsson T."/>
            <person name="Lv J."/>
            <person name="Arendt D."/>
            <person name="Savage R."/>
            <person name="Osoegawa K."/>
            <person name="de Jong P."/>
            <person name="Grimwood J."/>
            <person name="Chapman J.A."/>
            <person name="Shapiro H."/>
            <person name="Aerts A."/>
            <person name="Otillar R.P."/>
            <person name="Terry A.Y."/>
            <person name="Boore J.L."/>
            <person name="Grigoriev I.V."/>
            <person name="Lindberg D.R."/>
            <person name="Seaver E.C."/>
            <person name="Weisblat D.A."/>
            <person name="Putnam N.H."/>
            <person name="Rokhsar D.S."/>
        </authorList>
    </citation>
    <scope>NUCLEOTIDE SEQUENCE</scope>
    <source>
        <strain evidence="4 6">I ESC-2004</strain>
    </source>
</reference>
<dbReference type="Proteomes" id="UP000014760">
    <property type="component" value="Unassembled WGS sequence"/>
</dbReference>
<dbReference type="EMBL" id="AMQN01002615">
    <property type="status" value="NOT_ANNOTATED_CDS"/>
    <property type="molecule type" value="Genomic_DNA"/>
</dbReference>
<dbReference type="InterPro" id="IPR040843">
    <property type="entry name" value="RAMA"/>
</dbReference>
<dbReference type="EMBL" id="AMQN01002614">
    <property type="status" value="NOT_ANNOTATED_CDS"/>
    <property type="molecule type" value="Genomic_DNA"/>
</dbReference>
<keyword evidence="1" id="KW-0175">Coiled coil</keyword>
<feature type="coiled-coil region" evidence="1">
    <location>
        <begin position="144"/>
        <end position="175"/>
    </location>
</feature>
<reference evidence="6" key="1">
    <citation type="submission" date="2012-12" db="EMBL/GenBank/DDBJ databases">
        <authorList>
            <person name="Hellsten U."/>
            <person name="Grimwood J."/>
            <person name="Chapman J.A."/>
            <person name="Shapiro H."/>
            <person name="Aerts A."/>
            <person name="Otillar R.P."/>
            <person name="Terry A.Y."/>
            <person name="Boore J.L."/>
            <person name="Simakov O."/>
            <person name="Marletaz F."/>
            <person name="Cho S.-J."/>
            <person name="Edsinger-Gonzales E."/>
            <person name="Havlak P."/>
            <person name="Kuo D.-H."/>
            <person name="Larsson T."/>
            <person name="Lv J."/>
            <person name="Arendt D."/>
            <person name="Savage R."/>
            <person name="Osoegawa K."/>
            <person name="de Jong P."/>
            <person name="Lindberg D.R."/>
            <person name="Seaver E.C."/>
            <person name="Weisblat D.A."/>
            <person name="Putnam N.H."/>
            <person name="Grigoriev I.V."/>
            <person name="Rokhsar D.S."/>
        </authorList>
    </citation>
    <scope>NUCLEOTIDE SEQUENCE</scope>
    <source>
        <strain evidence="6">I ESC-2004</strain>
    </source>
</reference>
<sequence>MPEVGDQLNMPEHSDGYMSPVLSVIDEQTNTEAEEIHGSQGSSATQDLSPIQDAVDPPVPQSVPSQQISQSLFTNTWNSTQEDGSPSLLKPASLTCVEATHHSSPITDTQMSQSILNVAQSNLALLNMEKELIELGANEDHQHVADLSSTLERIKNSLETLRENQSREISEIRTQLRDKAITSGIRKGLRKKAQNLKERQVKMVEVFKAFRSIDSKYKNAKPRETPNRAKLSESRVSPLLKDTMEPSVQAQPANIQRDPAQNEVSDTTIRTSVSQHTIDFEETPRPEVEIQLCFSDKTDKTVTAHSPNTQRILLDDHLNSKIQGSELPAAKILPSVRNLPKAPVPPSIASTWSPPSVMPPQRYVHQESPSNFKKVPAINQLTKPLHVFLQPQSSTQQLTQKQYVSPQPKNQVKQSKRVELPTMKTLLKRGIIISGTKVLSVHTQEGIKFASVDVEGNIITPTGHKFVSPLRWAMCLKGVGHMKRSTAYKMILYQGATLYDLTQSSAGSNPLILTSSSESDRTQVTWSLEAMLESQECRIRLICDDELESNAKALTSDPWEGPSAELSDLVQSFHIW</sequence>
<evidence type="ECO:0000313" key="4">
    <source>
        <dbReference type="EMBL" id="ELT93580.1"/>
    </source>
</evidence>
<evidence type="ECO:0000313" key="6">
    <source>
        <dbReference type="Proteomes" id="UP000014760"/>
    </source>
</evidence>
<keyword evidence="6" id="KW-1185">Reference proteome</keyword>
<dbReference type="HOGENOM" id="CLU_473476_0_0_1"/>
<dbReference type="EMBL" id="KB309694">
    <property type="protein sequence ID" value="ELT93580.1"/>
    <property type="molecule type" value="Genomic_DNA"/>
</dbReference>